<feature type="chain" id="PRO_5038030334" evidence="1">
    <location>
        <begin position="31"/>
        <end position="762"/>
    </location>
</feature>
<dbReference type="AlphaFoldDB" id="A0A975BH36"/>
<dbReference type="EMBL" id="CP061800">
    <property type="protein sequence ID" value="QTA85178.1"/>
    <property type="molecule type" value="Genomic_DNA"/>
</dbReference>
<evidence type="ECO:0000313" key="4">
    <source>
        <dbReference type="Proteomes" id="UP000663722"/>
    </source>
</evidence>
<dbReference type="RefSeq" id="WP_207681336.1">
    <property type="nucleotide sequence ID" value="NZ_CP061800.1"/>
</dbReference>
<proteinExistence type="predicted"/>
<keyword evidence="1" id="KW-0732">Signal</keyword>
<feature type="domain" description="SH3b" evidence="2">
    <location>
        <begin position="39"/>
        <end position="101"/>
    </location>
</feature>
<dbReference type="InterPro" id="IPR003646">
    <property type="entry name" value="SH3-like_bac-type"/>
</dbReference>
<sequence length="762" mass="85251">MKTSKMRFAVFIVCLTFLFSVPVILPDANAGRTEYFSSPRTYVVTSGVNYRVAPNKNSQKYGTLKKGQTVMVSGIVKDWYEIVLQNGGNAYAWNTYLAPANLVTKASQSASTPEAEAEHACGTIPNLHLGDFPHVEDQVFDVKLKPYGRICFFISEDQEYDNDPIKYKPFIIPAYGKGKDAVFEPEDIGGGEAEKCEIKAISFSDMDGNGLKDVIVVASCRRSASGWYNNNRIYYNKGKSRRFQSDMSMDRQASKFSTVAQIKKNLRGKKVSPAPAPLISAQPTIQKGVVYKDYHVGWTGRQNLQNKYFFNVTDDTPESDWTLAVSAVTSGCGTTSGSVFMGKEGMRGEVVGTWNNQNTACYDATDQPGNPNKIGLTPQLVNYAKQKQTKEFTVDVSRIVNGNGRYAAEWKYDSGCCAAFVTGMELRGQKQARLAASTEEIKLDDALREKLISLFYYLEAGEVTSFRRGSVPPDKDMISFAMLCLDNLGELGKIDASYNYRVPVQRVDKITMRYFGRKVEPRSVADSFTCRNGYYVIPSTGASGPDIDIVGFHPLGNNLYEVYAKLDDESPGKQKVVLKMESSDRFMVVEYMKPITKAEYTDTPYTANSSLNVIFRTDSWNNNFVQNGAREYNVAKGSFISRLWDESIRDPNGEQPHNFMGEGSHVQNRKCYKKFSKGDVAIFYWLDYDRGDGGWVSLEWIPGKGFFWISSQDEDREYKLKSGKSAYVAWKESGSLISITVETPDNYPGTPQNSVVYEFSAN</sequence>
<evidence type="ECO:0000259" key="2">
    <source>
        <dbReference type="PROSITE" id="PS51781"/>
    </source>
</evidence>
<dbReference type="Pfam" id="PF08239">
    <property type="entry name" value="SH3_3"/>
    <property type="match status" value="1"/>
</dbReference>
<reference evidence="3" key="1">
    <citation type="journal article" date="2021" name="Microb. Physiol.">
        <title>Proteogenomic Insights into the Physiology of Marine, Sulfate-Reducing, Filamentous Desulfonema limicola and Desulfonema magnum.</title>
        <authorList>
            <person name="Schnaars V."/>
            <person name="Wohlbrand L."/>
            <person name="Scheve S."/>
            <person name="Hinrichs C."/>
            <person name="Reinhardt R."/>
            <person name="Rabus R."/>
        </authorList>
    </citation>
    <scope>NUCLEOTIDE SEQUENCE</scope>
    <source>
        <strain evidence="3">4be13</strain>
    </source>
</reference>
<keyword evidence="4" id="KW-1185">Reference proteome</keyword>
<dbReference type="Gene3D" id="2.30.30.40">
    <property type="entry name" value="SH3 Domains"/>
    <property type="match status" value="1"/>
</dbReference>
<dbReference type="Proteomes" id="UP000663722">
    <property type="component" value="Chromosome"/>
</dbReference>
<dbReference type="PROSITE" id="PS51781">
    <property type="entry name" value="SH3B"/>
    <property type="match status" value="1"/>
</dbReference>
<evidence type="ECO:0000256" key="1">
    <source>
        <dbReference type="SAM" id="SignalP"/>
    </source>
</evidence>
<dbReference type="SMART" id="SM00287">
    <property type="entry name" value="SH3b"/>
    <property type="match status" value="1"/>
</dbReference>
<accession>A0A975BH36</accession>
<organism evidence="3 4">
    <name type="scientific">Desulfonema magnum</name>
    <dbReference type="NCBI Taxonomy" id="45655"/>
    <lineage>
        <taxon>Bacteria</taxon>
        <taxon>Pseudomonadati</taxon>
        <taxon>Thermodesulfobacteriota</taxon>
        <taxon>Desulfobacteria</taxon>
        <taxon>Desulfobacterales</taxon>
        <taxon>Desulfococcaceae</taxon>
        <taxon>Desulfonema</taxon>
    </lineage>
</organism>
<gene>
    <name evidence="3" type="ORF">dnm_011830</name>
</gene>
<evidence type="ECO:0000313" key="3">
    <source>
        <dbReference type="EMBL" id="QTA85178.1"/>
    </source>
</evidence>
<feature type="signal peptide" evidence="1">
    <location>
        <begin position="1"/>
        <end position="30"/>
    </location>
</feature>
<name>A0A975BH36_9BACT</name>
<dbReference type="KEGG" id="dmm:dnm_011830"/>
<protein>
    <submittedName>
        <fullName evidence="3">SH3 domain-containing protein</fullName>
    </submittedName>
</protein>